<comment type="caution">
    <text evidence="1">The sequence shown here is derived from an EMBL/GenBank/DDBJ whole genome shotgun (WGS) entry which is preliminary data.</text>
</comment>
<evidence type="ECO:0000313" key="2">
    <source>
        <dbReference type="Proteomes" id="UP000310334"/>
    </source>
</evidence>
<accession>A0A4S4BXY3</accession>
<dbReference type="OrthoDB" id="5197709at2"/>
<gene>
    <name evidence="1" type="ORF">E6W99_10480</name>
</gene>
<dbReference type="RefSeq" id="WP_136353578.1">
    <property type="nucleotide sequence ID" value="NZ_CP046266.1"/>
</dbReference>
<organism evidence="1 2">
    <name type="scientific">Metabacillus sediminilitoris</name>
    <dbReference type="NCBI Taxonomy" id="2567941"/>
    <lineage>
        <taxon>Bacteria</taxon>
        <taxon>Bacillati</taxon>
        <taxon>Bacillota</taxon>
        <taxon>Bacilli</taxon>
        <taxon>Bacillales</taxon>
        <taxon>Bacillaceae</taxon>
        <taxon>Metabacillus</taxon>
    </lineage>
</organism>
<dbReference type="Proteomes" id="UP000310334">
    <property type="component" value="Unassembled WGS sequence"/>
</dbReference>
<protein>
    <submittedName>
        <fullName evidence="1">Uncharacterized protein</fullName>
    </submittedName>
</protein>
<sequence>MSDRELPPNTPRWVKVFFIIAIVLILLFVIMKITGIGGDHGPGRHFSSYGSSNYFSTVEHKVHLT</sequence>
<evidence type="ECO:0000313" key="1">
    <source>
        <dbReference type="EMBL" id="THF80092.1"/>
    </source>
</evidence>
<keyword evidence="2" id="KW-1185">Reference proteome</keyword>
<reference evidence="1 2" key="1">
    <citation type="submission" date="2019-04" db="EMBL/GenBank/DDBJ databases">
        <title>Bacillus sediminilitoris sp. nov., isolated from a tidal flat sediment on the East China Sea.</title>
        <authorList>
            <person name="Wei Y."/>
            <person name="Mao H."/>
            <person name="Fang J."/>
        </authorList>
    </citation>
    <scope>NUCLEOTIDE SEQUENCE [LARGE SCALE GENOMIC DNA]</scope>
    <source>
        <strain evidence="1 2">DSL-17</strain>
    </source>
</reference>
<name>A0A4S4BXY3_9BACI</name>
<dbReference type="EMBL" id="SSNT01000007">
    <property type="protein sequence ID" value="THF80092.1"/>
    <property type="molecule type" value="Genomic_DNA"/>
</dbReference>
<dbReference type="AlphaFoldDB" id="A0A4S4BXY3"/>
<proteinExistence type="predicted"/>